<keyword evidence="3" id="KW-0238">DNA-binding</keyword>
<evidence type="ECO:0000256" key="1">
    <source>
        <dbReference type="ARBA" id="ARBA00009437"/>
    </source>
</evidence>
<dbReference type="RefSeq" id="WP_076463153.1">
    <property type="nucleotide sequence ID" value="NZ_FTMN01000005.1"/>
</dbReference>
<feature type="domain" description="HTH lysR-type" evidence="5">
    <location>
        <begin position="4"/>
        <end position="61"/>
    </location>
</feature>
<dbReference type="PANTHER" id="PTHR30427">
    <property type="entry name" value="TRANSCRIPTIONAL ACTIVATOR PROTEIN LYSR"/>
    <property type="match status" value="1"/>
</dbReference>
<dbReference type="GO" id="GO:0003700">
    <property type="term" value="F:DNA-binding transcription factor activity"/>
    <property type="evidence" value="ECO:0007669"/>
    <property type="project" value="InterPro"/>
</dbReference>
<sequence length="311" mass="34617">MAKLTYRQIEAFRAVMISGTTSGAANILYISQPAVSRLLSDFEDTVGVQMFERHKRRLVPTPEARFFYEEVERAFVSLEQLSRAAEELRGLHLGSLRIASMPAASVEFLPAVARRFSEEHPNVSLSLQVRSTQQVVDLVASQDFDLGVISAIHLTDSAIEEENLASSAMVCVLPQGHALANKEVITPQDLENEVFISLGSEQDLRYKIDNVFDQADVSRQQLIDTQLHYAACAFVLAGNGVSIVDPITALHYRRLGVVVKRFAPRIDYRYSIIFPRHRARSALTRAFVSMLASELETLSHASEGLLELSAR</sequence>
<dbReference type="Pfam" id="PF03466">
    <property type="entry name" value="LysR_substrate"/>
    <property type="match status" value="1"/>
</dbReference>
<dbReference type="Gene3D" id="1.10.10.10">
    <property type="entry name" value="Winged helix-like DNA-binding domain superfamily/Winged helix DNA-binding domain"/>
    <property type="match status" value="1"/>
</dbReference>
<dbReference type="AlphaFoldDB" id="A0A1N6TFW7"/>
<protein>
    <submittedName>
        <fullName evidence="6">Transcriptional regulator, LysR family</fullName>
    </submittedName>
</protein>
<dbReference type="InterPro" id="IPR000847">
    <property type="entry name" value="LysR_HTH_N"/>
</dbReference>
<dbReference type="InterPro" id="IPR005119">
    <property type="entry name" value="LysR_subst-bd"/>
</dbReference>
<evidence type="ECO:0000256" key="2">
    <source>
        <dbReference type="ARBA" id="ARBA00023015"/>
    </source>
</evidence>
<comment type="similarity">
    <text evidence="1">Belongs to the LysR transcriptional regulatory family.</text>
</comment>
<dbReference type="PANTHER" id="PTHR30427:SF1">
    <property type="entry name" value="TRANSCRIPTIONAL ACTIVATOR PROTEIN LYSR"/>
    <property type="match status" value="1"/>
</dbReference>
<dbReference type="SUPFAM" id="SSF53850">
    <property type="entry name" value="Periplasmic binding protein-like II"/>
    <property type="match status" value="1"/>
</dbReference>
<dbReference type="GO" id="GO:0010628">
    <property type="term" value="P:positive regulation of gene expression"/>
    <property type="evidence" value="ECO:0007669"/>
    <property type="project" value="TreeGrafter"/>
</dbReference>
<gene>
    <name evidence="6" type="ORF">SAMN05421647_105315</name>
</gene>
<reference evidence="6 7" key="1">
    <citation type="submission" date="2017-01" db="EMBL/GenBank/DDBJ databases">
        <authorList>
            <person name="Mah S.A."/>
            <person name="Swanson W.J."/>
            <person name="Moy G.W."/>
            <person name="Vacquier V.D."/>
        </authorList>
    </citation>
    <scope>NUCLEOTIDE SEQUENCE [LARGE SCALE GENOMIC DNA]</scope>
    <source>
        <strain evidence="6 7">DSM 7027</strain>
    </source>
</reference>
<proteinExistence type="inferred from homology"/>
<dbReference type="PROSITE" id="PS50931">
    <property type="entry name" value="HTH_LYSR"/>
    <property type="match status" value="1"/>
</dbReference>
<dbReference type="SUPFAM" id="SSF46785">
    <property type="entry name" value="Winged helix' DNA-binding domain"/>
    <property type="match status" value="1"/>
</dbReference>
<evidence type="ECO:0000313" key="6">
    <source>
        <dbReference type="EMBL" id="SIQ52161.1"/>
    </source>
</evidence>
<dbReference type="Pfam" id="PF00126">
    <property type="entry name" value="HTH_1"/>
    <property type="match status" value="1"/>
</dbReference>
<dbReference type="GO" id="GO:0043565">
    <property type="term" value="F:sequence-specific DNA binding"/>
    <property type="evidence" value="ECO:0007669"/>
    <property type="project" value="TreeGrafter"/>
</dbReference>
<keyword evidence="2" id="KW-0805">Transcription regulation</keyword>
<dbReference type="InterPro" id="IPR037424">
    <property type="entry name" value="NocR_PBP2"/>
</dbReference>
<evidence type="ECO:0000259" key="5">
    <source>
        <dbReference type="PROSITE" id="PS50931"/>
    </source>
</evidence>
<evidence type="ECO:0000313" key="7">
    <source>
        <dbReference type="Proteomes" id="UP000186895"/>
    </source>
</evidence>
<dbReference type="Proteomes" id="UP000186895">
    <property type="component" value="Unassembled WGS sequence"/>
</dbReference>
<keyword evidence="4" id="KW-0804">Transcription</keyword>
<dbReference type="CDD" id="cd08415">
    <property type="entry name" value="PBP2_LysR_opines_like"/>
    <property type="match status" value="1"/>
</dbReference>
<organism evidence="6 7">
    <name type="scientific">Marinobacterium stanieri</name>
    <dbReference type="NCBI Taxonomy" id="49186"/>
    <lineage>
        <taxon>Bacteria</taxon>
        <taxon>Pseudomonadati</taxon>
        <taxon>Pseudomonadota</taxon>
        <taxon>Gammaproteobacteria</taxon>
        <taxon>Oceanospirillales</taxon>
        <taxon>Oceanospirillaceae</taxon>
        <taxon>Marinobacterium</taxon>
    </lineage>
</organism>
<name>A0A1N6TFW7_9GAMM</name>
<keyword evidence="7" id="KW-1185">Reference proteome</keyword>
<dbReference type="eggNOG" id="COG0583">
    <property type="taxonomic scope" value="Bacteria"/>
</dbReference>
<dbReference type="InterPro" id="IPR036390">
    <property type="entry name" value="WH_DNA-bd_sf"/>
</dbReference>
<evidence type="ECO:0000256" key="3">
    <source>
        <dbReference type="ARBA" id="ARBA00023125"/>
    </source>
</evidence>
<evidence type="ECO:0000256" key="4">
    <source>
        <dbReference type="ARBA" id="ARBA00023163"/>
    </source>
</evidence>
<dbReference type="InterPro" id="IPR036388">
    <property type="entry name" value="WH-like_DNA-bd_sf"/>
</dbReference>
<dbReference type="STRING" id="49186.SAMN05421647_105315"/>
<accession>A0A1N6TFW7</accession>
<dbReference type="Gene3D" id="3.40.190.290">
    <property type="match status" value="1"/>
</dbReference>
<dbReference type="EMBL" id="FTMN01000005">
    <property type="protein sequence ID" value="SIQ52161.1"/>
    <property type="molecule type" value="Genomic_DNA"/>
</dbReference>